<evidence type="ECO:0000256" key="4">
    <source>
        <dbReference type="PROSITE-ProRule" id="PRU00108"/>
    </source>
</evidence>
<keyword evidence="2 4" id="KW-0371">Homeobox</keyword>
<dbReference type="PROSITE" id="PS50071">
    <property type="entry name" value="HOMEOBOX_2"/>
    <property type="match status" value="2"/>
</dbReference>
<dbReference type="Proteomes" id="UP001176940">
    <property type="component" value="Unassembled WGS sequence"/>
</dbReference>
<keyword evidence="3 4" id="KW-0539">Nucleus</keyword>
<evidence type="ECO:0000256" key="5">
    <source>
        <dbReference type="SAM" id="MobiDB-lite"/>
    </source>
</evidence>
<dbReference type="PANTHER" id="PTHR11636:SF80">
    <property type="entry name" value="HIGHLY DIVERGENT HOMEOBOX"/>
    <property type="match status" value="1"/>
</dbReference>
<feature type="region of interest" description="Disordered" evidence="5">
    <location>
        <begin position="1"/>
        <end position="21"/>
    </location>
</feature>
<evidence type="ECO:0000313" key="7">
    <source>
        <dbReference type="EMBL" id="CAJ0941340.1"/>
    </source>
</evidence>
<accession>A0ABN9LIQ9</accession>
<protein>
    <recommendedName>
        <fullName evidence="6">Homeobox domain-containing protein</fullName>
    </recommendedName>
</protein>
<evidence type="ECO:0000259" key="6">
    <source>
        <dbReference type="PROSITE" id="PS50071"/>
    </source>
</evidence>
<comment type="caution">
    <text evidence="7">The sequence shown here is derived from an EMBL/GenBank/DDBJ whole genome shotgun (WGS) entry which is preliminary data.</text>
</comment>
<dbReference type="PANTHER" id="PTHR11636">
    <property type="entry name" value="POU DOMAIN"/>
    <property type="match status" value="1"/>
</dbReference>
<dbReference type="Gene3D" id="1.10.10.60">
    <property type="entry name" value="Homeodomain-like"/>
    <property type="match status" value="2"/>
</dbReference>
<dbReference type="CDD" id="cd00086">
    <property type="entry name" value="homeodomain"/>
    <property type="match status" value="2"/>
</dbReference>
<feature type="DNA-binding region" description="Homeobox" evidence="4">
    <location>
        <begin position="459"/>
        <end position="522"/>
    </location>
</feature>
<sequence>MEGAVAPNVGEVTSTGSQGYQPEMNLRSVFSAEQQRTLQRYYEKGMTNQSKSCFQLILQCAQETKLDFSVVRTWVGNKRRKLSSKNYVETGGQLQGSVSNSPSHPQEATVRTVPNIPRNLPPPRTSSGGDLMMTCVYSPNSSSRAGTTAQTTSPKPDLKKPTLQRAPVRTEAEYHKLQAPLQRPTPVVKALMQPTAEKTVMLPRPQNVANPTNSMYSAKRNFGGSSQMIERIAPQKTMTWSVKNVAEARGGQRLHKPEQPNVSPIPHLSTGQRPRDSACGLSNLEIREVFSLAPGEHSSRTLSAGLEERPRPPESNCFSIAMETGDVNDEYAREEELASMGAQNQLCSRFRESNSSPREKSALSPVPVRTGCAKIHQPNTREPAENTMYHSSDYYMPPNTSAHNTSSTQYPGHNAARSSLHRHYSIAAQPGGMMPTPNNYQISGNLTVPWITECSRKRTLQDRTQFSDHDLAQLKKYWDHGMTSLGSVCREKIEAVASDLNVDCEIVRTWIGNRRRKYRLMGIEVPPPRGGPATFPEQLESASLTPSEDPVAGVVEENDRHDEVSICLSEESSQGKKSGRRNTQHNGGTQLMCVMDYYSHIQSCVHTLLYSSHIQSCIHALLYSSHIQSCVHALLYSSHIQSCVHALLYSSHIQSCVHALLYSSHIQSCIHALLYSSHIQSYVHALLYSSHIQSCVHTLLYSSHIQSCIHTLLYSSHIQSCVHTLLYSSHIQSCVHTLLYSSHIQSCIHALLYSSHIQSCVHALLYSSHIQSCVHALLYSSHIQSCVHTLLYSSHIHSCVHTLLLLLSHPELHSHFIILQSHPELCSHFTILQSHPELCIHNLLYCSYIQSCIHTLLYSSHIQTCVHTLLCTCYV</sequence>
<feature type="region of interest" description="Disordered" evidence="5">
    <location>
        <begin position="296"/>
        <end position="316"/>
    </location>
</feature>
<evidence type="ECO:0000256" key="2">
    <source>
        <dbReference type="ARBA" id="ARBA00023155"/>
    </source>
</evidence>
<proteinExistence type="predicted"/>
<dbReference type="SUPFAM" id="SSF46689">
    <property type="entry name" value="Homeodomain-like"/>
    <property type="match status" value="2"/>
</dbReference>
<dbReference type="InterPro" id="IPR001356">
    <property type="entry name" value="HD"/>
</dbReference>
<dbReference type="InterPro" id="IPR009057">
    <property type="entry name" value="Homeodomain-like_sf"/>
</dbReference>
<feature type="domain" description="Homeobox" evidence="6">
    <location>
        <begin position="21"/>
        <end position="85"/>
    </location>
</feature>
<feature type="region of interest" description="Disordered" evidence="5">
    <location>
        <begin position="249"/>
        <end position="278"/>
    </location>
</feature>
<dbReference type="EMBL" id="CAUEEQ010018901">
    <property type="protein sequence ID" value="CAJ0941340.1"/>
    <property type="molecule type" value="Genomic_DNA"/>
</dbReference>
<feature type="compositionally biased region" description="Polar residues" evidence="5">
    <location>
        <begin position="95"/>
        <end position="106"/>
    </location>
</feature>
<evidence type="ECO:0000256" key="1">
    <source>
        <dbReference type="ARBA" id="ARBA00023125"/>
    </source>
</evidence>
<comment type="subcellular location">
    <subcellularLocation>
        <location evidence="4">Nucleus</location>
    </subcellularLocation>
</comment>
<keyword evidence="1 4" id="KW-0238">DNA-binding</keyword>
<keyword evidence="8" id="KW-1185">Reference proteome</keyword>
<feature type="DNA-binding region" description="Homeobox" evidence="4">
    <location>
        <begin position="23"/>
        <end position="86"/>
    </location>
</feature>
<reference evidence="7" key="1">
    <citation type="submission" date="2023-07" db="EMBL/GenBank/DDBJ databases">
        <authorList>
            <person name="Stuckert A."/>
        </authorList>
    </citation>
    <scope>NUCLEOTIDE SEQUENCE</scope>
</reference>
<feature type="compositionally biased region" description="Polar residues" evidence="5">
    <location>
        <begin position="137"/>
        <end position="154"/>
    </location>
</feature>
<evidence type="ECO:0000256" key="3">
    <source>
        <dbReference type="ARBA" id="ARBA00023242"/>
    </source>
</evidence>
<gene>
    <name evidence="7" type="ORF">RIMI_LOCUS9211174</name>
</gene>
<evidence type="ECO:0000313" key="8">
    <source>
        <dbReference type="Proteomes" id="UP001176940"/>
    </source>
</evidence>
<feature type="domain" description="Homeobox" evidence="6">
    <location>
        <begin position="457"/>
        <end position="521"/>
    </location>
</feature>
<organism evidence="7 8">
    <name type="scientific">Ranitomeya imitator</name>
    <name type="common">mimic poison frog</name>
    <dbReference type="NCBI Taxonomy" id="111125"/>
    <lineage>
        <taxon>Eukaryota</taxon>
        <taxon>Metazoa</taxon>
        <taxon>Chordata</taxon>
        <taxon>Craniata</taxon>
        <taxon>Vertebrata</taxon>
        <taxon>Euteleostomi</taxon>
        <taxon>Amphibia</taxon>
        <taxon>Batrachia</taxon>
        <taxon>Anura</taxon>
        <taxon>Neobatrachia</taxon>
        <taxon>Hyloidea</taxon>
        <taxon>Dendrobatidae</taxon>
        <taxon>Dendrobatinae</taxon>
        <taxon>Ranitomeya</taxon>
    </lineage>
</organism>
<dbReference type="InterPro" id="IPR050255">
    <property type="entry name" value="POU_domain_TF"/>
</dbReference>
<feature type="region of interest" description="Disordered" evidence="5">
    <location>
        <begin position="91"/>
        <end position="162"/>
    </location>
</feature>
<name>A0ABN9LIQ9_9NEOB</name>
<feature type="compositionally biased region" description="Polar residues" evidence="5">
    <location>
        <begin position="11"/>
        <end position="20"/>
    </location>
</feature>
<dbReference type="SMART" id="SM00389">
    <property type="entry name" value="HOX"/>
    <property type="match status" value="2"/>
</dbReference>